<keyword evidence="2" id="KW-0328">Glycosyltransferase</keyword>
<dbReference type="PANTHER" id="PTHR45947:SF3">
    <property type="entry name" value="SULFOQUINOVOSYL TRANSFERASE SQD2"/>
    <property type="match status" value="1"/>
</dbReference>
<dbReference type="Proteomes" id="UP000690515">
    <property type="component" value="Unassembled WGS sequence"/>
</dbReference>
<dbReference type="EC" id="2.4.-.-" evidence="2"/>
<name>A0ABS5Z820_9GAMM</name>
<comment type="caution">
    <text evidence="2">The sequence shown here is derived from an EMBL/GenBank/DDBJ whole genome shotgun (WGS) entry which is preliminary data.</text>
</comment>
<accession>A0ABS5Z820</accession>
<organism evidence="2 3">
    <name type="scientific">Zooshikella harenae</name>
    <dbReference type="NCBI Taxonomy" id="2827238"/>
    <lineage>
        <taxon>Bacteria</taxon>
        <taxon>Pseudomonadati</taxon>
        <taxon>Pseudomonadota</taxon>
        <taxon>Gammaproteobacteria</taxon>
        <taxon>Oceanospirillales</taxon>
        <taxon>Zooshikellaceae</taxon>
        <taxon>Zooshikella</taxon>
    </lineage>
</organism>
<dbReference type="EMBL" id="JAGSOY010000005">
    <property type="protein sequence ID" value="MBU2710198.1"/>
    <property type="molecule type" value="Genomic_DNA"/>
</dbReference>
<keyword evidence="2" id="KW-0808">Transferase</keyword>
<feature type="domain" description="Glycosyltransferase subfamily 4-like N-terminal" evidence="1">
    <location>
        <begin position="24"/>
        <end position="181"/>
    </location>
</feature>
<evidence type="ECO:0000313" key="3">
    <source>
        <dbReference type="Proteomes" id="UP000690515"/>
    </source>
</evidence>
<dbReference type="InterPro" id="IPR050194">
    <property type="entry name" value="Glycosyltransferase_grp1"/>
</dbReference>
<dbReference type="Pfam" id="PF13439">
    <property type="entry name" value="Glyco_transf_4"/>
    <property type="match status" value="1"/>
</dbReference>
<protein>
    <submittedName>
        <fullName evidence="2">Glycosyltransferase</fullName>
        <ecNumber evidence="2">2.4.-.-</ecNumber>
    </submittedName>
</protein>
<evidence type="ECO:0000313" key="2">
    <source>
        <dbReference type="EMBL" id="MBU2710198.1"/>
    </source>
</evidence>
<evidence type="ECO:0000259" key="1">
    <source>
        <dbReference type="Pfam" id="PF13439"/>
    </source>
</evidence>
<dbReference type="Gene3D" id="3.40.50.2000">
    <property type="entry name" value="Glycogen Phosphorylase B"/>
    <property type="match status" value="2"/>
</dbReference>
<dbReference type="SUPFAM" id="SSF53756">
    <property type="entry name" value="UDP-Glycosyltransferase/glycogen phosphorylase"/>
    <property type="match status" value="1"/>
</dbReference>
<keyword evidence="3" id="KW-1185">Reference proteome</keyword>
<dbReference type="RefSeq" id="WP_215818361.1">
    <property type="nucleotide sequence ID" value="NZ_JAGSOY010000005.1"/>
</dbReference>
<dbReference type="Pfam" id="PF13692">
    <property type="entry name" value="Glyco_trans_1_4"/>
    <property type="match status" value="1"/>
</dbReference>
<proteinExistence type="predicted"/>
<dbReference type="InterPro" id="IPR028098">
    <property type="entry name" value="Glyco_trans_4-like_N"/>
</dbReference>
<gene>
    <name evidence="2" type="ORF">KCG35_03925</name>
</gene>
<dbReference type="GO" id="GO:0016757">
    <property type="term" value="F:glycosyltransferase activity"/>
    <property type="evidence" value="ECO:0007669"/>
    <property type="project" value="UniProtKB-KW"/>
</dbReference>
<sequence>MTPKPNTIAIVTNTPVPLDQAHNTMLCHLMDGMLHLGLQVQLISPHIRDEDHRYHPALTCLAPSHITTSTKLPQLSSISWLTDYWLQHPPDAVYIASPSLIGWQVARLANRLNIQTVTGLFSYTMASPFHCVQHLINHLVLPWFNSKSKYTLVNSIHHAKQFKSLRLKRLAILSHGVDSKRFAPCYRSNELRQQWQADRHDLVFLYTGPLDQYHNVELALRTFRIIREHFPNKKHKMVCIGDGKNAENLKHKFPGIFYISHAPTSQLPEIYASADILLQPNKQGLLGNNIIEAMASGVVVVGFQRGAVAQHIQNHVSGLSIPLNGGWVDGETFIDRVLALCDRPDKIASIKRNARYTALRQDWQYVTQQFIHLMLSPAPHTPKKQIQQPSH</sequence>
<reference evidence="2 3" key="1">
    <citation type="submission" date="2021-04" db="EMBL/GenBank/DDBJ databases">
        <authorList>
            <person name="Pira H."/>
            <person name="Risdian C."/>
            <person name="Wink J."/>
        </authorList>
    </citation>
    <scope>NUCLEOTIDE SEQUENCE [LARGE SCALE GENOMIC DNA]</scope>
    <source>
        <strain evidence="2 3">WH53</strain>
    </source>
</reference>
<dbReference type="PANTHER" id="PTHR45947">
    <property type="entry name" value="SULFOQUINOVOSYL TRANSFERASE SQD2"/>
    <property type="match status" value="1"/>
</dbReference>